<name>A0A2U8WNP1_9HYPH</name>
<evidence type="ECO:0000313" key="1">
    <source>
        <dbReference type="EMBL" id="AWN47128.1"/>
    </source>
</evidence>
<proteinExistence type="predicted"/>
<dbReference type="Pfam" id="PF23812">
    <property type="entry name" value="Phage_TAC_18"/>
    <property type="match status" value="1"/>
</dbReference>
<organism evidence="1 2">
    <name type="scientific">Methylobacterium terrae</name>
    <dbReference type="NCBI Taxonomy" id="2202827"/>
    <lineage>
        <taxon>Bacteria</taxon>
        <taxon>Pseudomonadati</taxon>
        <taxon>Pseudomonadota</taxon>
        <taxon>Alphaproteobacteria</taxon>
        <taxon>Hyphomicrobiales</taxon>
        <taxon>Methylobacteriaceae</taxon>
        <taxon>Methylobacterium</taxon>
    </lineage>
</organism>
<keyword evidence="2" id="KW-1185">Reference proteome</keyword>
<dbReference type="Proteomes" id="UP000245444">
    <property type="component" value="Chromosome"/>
</dbReference>
<gene>
    <name evidence="1" type="ORF">DK419_13075</name>
</gene>
<reference evidence="1 2" key="1">
    <citation type="submission" date="2018-05" db="EMBL/GenBank/DDBJ databases">
        <title>Complete Genome Sequence of Methylobacterium sp. 17Sr1-28.</title>
        <authorList>
            <person name="Srinivasan S."/>
        </authorList>
    </citation>
    <scope>NUCLEOTIDE SEQUENCE [LARGE SCALE GENOMIC DNA]</scope>
    <source>
        <strain evidence="1 2">17Sr1-28</strain>
    </source>
</reference>
<sequence length="104" mass="12025">MPPGGAYLWETFWEIEETRQSAWVLLPFTYREIDAYCRLMDAVLRPWEVRIILAMDRARRGVLTPPSEDDDGPKITRRVSMGDYDAIDRMLGTFAEVVDVEVEG</sequence>
<dbReference type="InterPro" id="IPR056919">
    <property type="entry name" value="Phage_TAC_18"/>
</dbReference>
<protein>
    <submittedName>
        <fullName evidence="1">Uncharacterized protein</fullName>
    </submittedName>
</protein>
<dbReference type="OrthoDB" id="8371071at2"/>
<dbReference type="KEGG" id="mtea:DK419_13075"/>
<evidence type="ECO:0000313" key="2">
    <source>
        <dbReference type="Proteomes" id="UP000245444"/>
    </source>
</evidence>
<accession>A0A2U8WNP1</accession>
<dbReference type="EMBL" id="CP029553">
    <property type="protein sequence ID" value="AWN47128.1"/>
    <property type="molecule type" value="Genomic_DNA"/>
</dbReference>
<dbReference type="AlphaFoldDB" id="A0A2U8WNP1"/>